<dbReference type="AlphaFoldDB" id="X0PV53"/>
<reference evidence="1 2" key="1">
    <citation type="submission" date="2014-02" db="EMBL/GenBank/DDBJ databases">
        <title>Whole genome shotgun sequence of Rhodococcus wratislaviensis NBRC 100605.</title>
        <authorList>
            <person name="Hosoyama A."/>
            <person name="Tsuchikane K."/>
            <person name="Yoshida I."/>
            <person name="Ohji S."/>
            <person name="Ichikawa N."/>
            <person name="Yamazoe A."/>
            <person name="Fujita N."/>
        </authorList>
    </citation>
    <scope>NUCLEOTIDE SEQUENCE [LARGE SCALE GENOMIC DNA]</scope>
    <source>
        <strain evidence="1 2">NBRC 100605</strain>
    </source>
</reference>
<accession>X0PV53</accession>
<dbReference type="EMBL" id="BAWF01000038">
    <property type="protein sequence ID" value="GAF47119.1"/>
    <property type="molecule type" value="Genomic_DNA"/>
</dbReference>
<dbReference type="Proteomes" id="UP000019491">
    <property type="component" value="Unassembled WGS sequence"/>
</dbReference>
<comment type="caution">
    <text evidence="1">The sequence shown here is derived from an EMBL/GenBank/DDBJ whole genome shotgun (WGS) entry which is preliminary data.</text>
</comment>
<gene>
    <name evidence="1" type="ORF">RW1_038_00400</name>
</gene>
<organism evidence="1 2">
    <name type="scientific">Rhodococcus wratislaviensis NBRC 100605</name>
    <dbReference type="NCBI Taxonomy" id="1219028"/>
    <lineage>
        <taxon>Bacteria</taxon>
        <taxon>Bacillati</taxon>
        <taxon>Actinomycetota</taxon>
        <taxon>Actinomycetes</taxon>
        <taxon>Mycobacteriales</taxon>
        <taxon>Nocardiaceae</taxon>
        <taxon>Rhodococcus</taxon>
    </lineage>
</organism>
<proteinExistence type="predicted"/>
<name>X0PV53_RHOWR</name>
<sequence length="70" mass="7967">MRRGRVHDTWLRSQHFDEPGLQLAYETAHDTTLAALGRRDRLDAAITRMAADSAYTPVVTRLGCLRECPR</sequence>
<protein>
    <submittedName>
        <fullName evidence="1">Uncharacterized protein</fullName>
    </submittedName>
</protein>
<keyword evidence="2" id="KW-1185">Reference proteome</keyword>
<evidence type="ECO:0000313" key="2">
    <source>
        <dbReference type="Proteomes" id="UP000019491"/>
    </source>
</evidence>
<evidence type="ECO:0000313" key="1">
    <source>
        <dbReference type="EMBL" id="GAF47119.1"/>
    </source>
</evidence>